<keyword evidence="3" id="KW-1185">Reference proteome</keyword>
<dbReference type="InterPro" id="IPR001810">
    <property type="entry name" value="F-box_dom"/>
</dbReference>
<reference evidence="2 3" key="1">
    <citation type="submission" date="2019-11" db="EMBL/GenBank/DDBJ databases">
        <title>Whole genome sequence of Oryza granulata.</title>
        <authorList>
            <person name="Li W."/>
        </authorList>
    </citation>
    <scope>NUCLEOTIDE SEQUENCE [LARGE SCALE GENOMIC DNA]</scope>
    <source>
        <strain evidence="3">cv. Menghai</strain>
        <tissue evidence="2">Leaf</tissue>
    </source>
</reference>
<sequence>MGCDDPSWRCHCFPSEGDRVVADPSRNKNKMEAPLLDDLLANVLSRLPPCSLAASRCVRKDWCSLIDDRHLLHADLLPLRLDAFFFLGRILAPHPCFFSPPSVARRVGGRLDFLDTFDSGDLRIIDHCNGLILFDERIANPTTRQWMHLPVVPMSPFYKLTDLRMDMSLVYDPMVSPDHFEIFKVPLVPNSIFYRSIKLDHGSDSHKKFIEESSQWPLSSPCTTHVFSSRKWRWEERSFVRQGGGEPVDETIADLKFWPKDFQRLAIYLKGAIYVHCKNNSLMRITLSNDKYQMIKSPVRNKIIDSNGFFHLGKSEKGVYFALLWNDNNLPQFRVWLLNESSSCGGQMEWVLKTNVSLEAVMDNFPWNIDNRFSKPWILFNSVTQEEIQRAQEEKLEWDFENGVILETKDKMDEASYPVISFLGFHPYKEIAFFWVSISRVVSYHLNTSKVQELGILYHPPDDVVESFPYTPCWMELFENSN</sequence>
<dbReference type="OrthoDB" id="687490at2759"/>
<dbReference type="SUPFAM" id="SSF81383">
    <property type="entry name" value="F-box domain"/>
    <property type="match status" value="1"/>
</dbReference>
<dbReference type="PANTHER" id="PTHR34591">
    <property type="entry name" value="OS03G0653100 PROTEIN-RELATED"/>
    <property type="match status" value="1"/>
</dbReference>
<comment type="caution">
    <text evidence="2">The sequence shown here is derived from an EMBL/GenBank/DDBJ whole genome shotgun (WGS) entry which is preliminary data.</text>
</comment>
<dbReference type="EMBL" id="SPHZ02000012">
    <property type="protein sequence ID" value="KAF0889825.1"/>
    <property type="molecule type" value="Genomic_DNA"/>
</dbReference>
<dbReference type="Proteomes" id="UP000479710">
    <property type="component" value="Unassembled WGS sequence"/>
</dbReference>
<dbReference type="PANTHER" id="PTHR34591:SF30">
    <property type="entry name" value="OS02G0149500 PROTEIN"/>
    <property type="match status" value="1"/>
</dbReference>
<dbReference type="InterPro" id="IPR036047">
    <property type="entry name" value="F-box-like_dom_sf"/>
</dbReference>
<evidence type="ECO:0000313" key="2">
    <source>
        <dbReference type="EMBL" id="KAF0889825.1"/>
    </source>
</evidence>
<feature type="domain" description="F-box" evidence="1">
    <location>
        <begin position="37"/>
        <end position="72"/>
    </location>
</feature>
<evidence type="ECO:0000259" key="1">
    <source>
        <dbReference type="Pfam" id="PF00646"/>
    </source>
</evidence>
<organism evidence="2 3">
    <name type="scientific">Oryza meyeriana var. granulata</name>
    <dbReference type="NCBI Taxonomy" id="110450"/>
    <lineage>
        <taxon>Eukaryota</taxon>
        <taxon>Viridiplantae</taxon>
        <taxon>Streptophyta</taxon>
        <taxon>Embryophyta</taxon>
        <taxon>Tracheophyta</taxon>
        <taxon>Spermatophyta</taxon>
        <taxon>Magnoliopsida</taxon>
        <taxon>Liliopsida</taxon>
        <taxon>Poales</taxon>
        <taxon>Poaceae</taxon>
        <taxon>BOP clade</taxon>
        <taxon>Oryzoideae</taxon>
        <taxon>Oryzeae</taxon>
        <taxon>Oryzinae</taxon>
        <taxon>Oryza</taxon>
        <taxon>Oryza meyeriana</taxon>
    </lineage>
</organism>
<proteinExistence type="predicted"/>
<dbReference type="Pfam" id="PF00646">
    <property type="entry name" value="F-box"/>
    <property type="match status" value="1"/>
</dbReference>
<dbReference type="AlphaFoldDB" id="A0A6G1BN77"/>
<protein>
    <recommendedName>
        <fullName evidence="1">F-box domain-containing protein</fullName>
    </recommendedName>
</protein>
<name>A0A6G1BN77_9ORYZ</name>
<accession>A0A6G1BN77</accession>
<gene>
    <name evidence="2" type="ORF">E2562_033216</name>
</gene>
<evidence type="ECO:0000313" key="3">
    <source>
        <dbReference type="Proteomes" id="UP000479710"/>
    </source>
</evidence>